<organism evidence="1 2">
    <name type="scientific">Photobacterium toruni</name>
    <dbReference type="NCBI Taxonomy" id="1935446"/>
    <lineage>
        <taxon>Bacteria</taxon>
        <taxon>Pseudomonadati</taxon>
        <taxon>Pseudomonadota</taxon>
        <taxon>Gammaproteobacteria</taxon>
        <taxon>Vibrionales</taxon>
        <taxon>Vibrionaceae</taxon>
        <taxon>Photobacterium</taxon>
    </lineage>
</organism>
<evidence type="ECO:0000313" key="2">
    <source>
        <dbReference type="Proteomes" id="UP000191116"/>
    </source>
</evidence>
<dbReference type="AlphaFoldDB" id="A0A1T4T6E1"/>
<reference evidence="1 2" key="1">
    <citation type="submission" date="2017-02" db="EMBL/GenBank/DDBJ databases">
        <authorList>
            <person name="Peterson S.W."/>
        </authorList>
    </citation>
    <scope>NUCLEOTIDE SEQUENCE [LARGE SCALE GENOMIC DNA]</scope>
    <source>
        <strain evidence="1 2">CECT 9189</strain>
    </source>
</reference>
<dbReference type="Pfam" id="PF10980">
    <property type="entry name" value="DUF2787"/>
    <property type="match status" value="1"/>
</dbReference>
<name>A0A1T4T6E1_9GAMM</name>
<dbReference type="EMBL" id="FUWP01000009">
    <property type="protein sequence ID" value="SKA35889.1"/>
    <property type="molecule type" value="Genomic_DNA"/>
</dbReference>
<dbReference type="RefSeq" id="WP_080174806.1">
    <property type="nucleotide sequence ID" value="NZ_AP024854.1"/>
</dbReference>
<dbReference type="Proteomes" id="UP000191116">
    <property type="component" value="Unassembled WGS sequence"/>
</dbReference>
<dbReference type="InterPro" id="IPR021248">
    <property type="entry name" value="DUF2787"/>
</dbReference>
<evidence type="ECO:0008006" key="3">
    <source>
        <dbReference type="Google" id="ProtNLM"/>
    </source>
</evidence>
<dbReference type="PANTHER" id="PTHR38978:SF2">
    <property type="entry name" value="DUF2787 DOMAIN-CONTAINING PROTEIN"/>
    <property type="match status" value="1"/>
</dbReference>
<protein>
    <recommendedName>
        <fullName evidence="3">DUF2787 domain-containing protein</fullName>
    </recommendedName>
</protein>
<proteinExistence type="predicted"/>
<accession>A0A1T4T6E1</accession>
<sequence length="145" mass="17122">MYLTFNVERLLLPVTADLQQKLQHIATQHNLPTTSTSALTFNFRDTGYSAESGGWHPVEIRIEQENDQWHFSYITDFSYVGYPYPELAKEVDFDFDNNRASVLYSWEEVITDTRVAEFYQMWEHNFVAYVEMEAFDEIKVTVENQ</sequence>
<dbReference type="Gene3D" id="3.10.450.430">
    <property type="entry name" value="Protein of unknown function DUF2787"/>
    <property type="match status" value="1"/>
</dbReference>
<dbReference type="PANTHER" id="PTHR38978">
    <property type="entry name" value="DUF2787 DOMAIN-CONTAINING PROTEIN"/>
    <property type="match status" value="1"/>
</dbReference>
<dbReference type="OrthoDB" id="5589278at2"/>
<gene>
    <name evidence="1" type="ORF">CZ814_01990</name>
</gene>
<evidence type="ECO:0000313" key="1">
    <source>
        <dbReference type="EMBL" id="SKA35889.1"/>
    </source>
</evidence>